<feature type="domain" description="SRCR" evidence="17">
    <location>
        <begin position="195"/>
        <end position="294"/>
    </location>
</feature>
<dbReference type="FunFam" id="3.10.250.10:FF:000010">
    <property type="entry name" value="T-cell differentiation antigen CD6"/>
    <property type="match status" value="1"/>
</dbReference>
<dbReference type="GO" id="GO:0031663">
    <property type="term" value="P:lipopolysaccharide-mediated signaling pathway"/>
    <property type="evidence" value="ECO:0007669"/>
    <property type="project" value="Ensembl"/>
</dbReference>
<keyword evidence="11" id="KW-0325">Glycoprotein</keyword>
<keyword evidence="2" id="KW-1003">Cell membrane</keyword>
<evidence type="ECO:0000256" key="12">
    <source>
        <dbReference type="ARBA" id="ARBA00057255"/>
    </source>
</evidence>
<accession>A0A8C0CRL1</accession>
<evidence type="ECO:0000256" key="16">
    <source>
        <dbReference type="SAM" id="Phobius"/>
    </source>
</evidence>
<dbReference type="GO" id="GO:0001772">
    <property type="term" value="C:immunological synapse"/>
    <property type="evidence" value="ECO:0007669"/>
    <property type="project" value="Ensembl"/>
</dbReference>
<dbReference type="GO" id="GO:0070891">
    <property type="term" value="F:lipoteichoic acid binding"/>
    <property type="evidence" value="ECO:0007669"/>
    <property type="project" value="Ensembl"/>
</dbReference>
<keyword evidence="3" id="KW-0597">Phosphoprotein</keyword>
<dbReference type="SMART" id="SM00202">
    <property type="entry name" value="SR"/>
    <property type="match status" value="3"/>
</dbReference>
<feature type="transmembrane region" description="Helical" evidence="16">
    <location>
        <begin position="433"/>
        <end position="458"/>
    </location>
</feature>
<protein>
    <recommendedName>
        <fullName evidence="13">T-cell differentiation antigen CD6</fullName>
    </recommendedName>
</protein>
<dbReference type="Gene3D" id="3.10.250.10">
    <property type="entry name" value="SRCR-like domain"/>
    <property type="match status" value="3"/>
</dbReference>
<dbReference type="GO" id="GO:0001771">
    <property type="term" value="P:immunological synapse formation"/>
    <property type="evidence" value="ECO:0007669"/>
    <property type="project" value="Ensembl"/>
</dbReference>
<keyword evidence="5" id="KW-0732">Signal</keyword>
<gene>
    <name evidence="18" type="primary">CD6</name>
</gene>
<keyword evidence="9 16" id="KW-0472">Membrane</keyword>
<dbReference type="GO" id="GO:0007157">
    <property type="term" value="P:heterophilic cell-cell adhesion via plasma membrane cell adhesion molecules"/>
    <property type="evidence" value="ECO:0007669"/>
    <property type="project" value="Ensembl"/>
</dbReference>
<organism evidence="18">
    <name type="scientific">Balaenoptera musculus</name>
    <name type="common">Blue whale</name>
    <dbReference type="NCBI Taxonomy" id="9771"/>
    <lineage>
        <taxon>Eukaryota</taxon>
        <taxon>Metazoa</taxon>
        <taxon>Chordata</taxon>
        <taxon>Craniata</taxon>
        <taxon>Vertebrata</taxon>
        <taxon>Euteleostomi</taxon>
        <taxon>Mammalia</taxon>
        <taxon>Eutheria</taxon>
        <taxon>Laurasiatheria</taxon>
        <taxon>Artiodactyla</taxon>
        <taxon>Whippomorpha</taxon>
        <taxon>Cetacea</taxon>
        <taxon>Mysticeti</taxon>
        <taxon>Balaenopteridae</taxon>
        <taxon>Balaenoptera</taxon>
    </lineage>
</organism>
<evidence type="ECO:0000259" key="17">
    <source>
        <dbReference type="PROSITE" id="PS50287"/>
    </source>
</evidence>
<evidence type="ECO:0000256" key="13">
    <source>
        <dbReference type="ARBA" id="ARBA00068813"/>
    </source>
</evidence>
<feature type="domain" description="SRCR" evidence="17">
    <location>
        <begin position="299"/>
        <end position="395"/>
    </location>
</feature>
<evidence type="ECO:0000256" key="11">
    <source>
        <dbReference type="ARBA" id="ARBA00023180"/>
    </source>
</evidence>
<dbReference type="GO" id="GO:0001530">
    <property type="term" value="F:lipopolysaccharide binding"/>
    <property type="evidence" value="ECO:0007669"/>
    <property type="project" value="Ensembl"/>
</dbReference>
<comment type="subcellular location">
    <subcellularLocation>
        <location evidence="1">Cell membrane</location>
        <topology evidence="1">Single-pass type I membrane protein</topology>
    </subcellularLocation>
</comment>
<evidence type="ECO:0000313" key="18">
    <source>
        <dbReference type="Ensembl" id="ENSBMSP00010010153.1"/>
    </source>
</evidence>
<feature type="disulfide bond" evidence="14">
    <location>
        <begin position="264"/>
        <end position="274"/>
    </location>
</feature>
<evidence type="ECO:0000256" key="14">
    <source>
        <dbReference type="PROSITE-ProRule" id="PRU00196"/>
    </source>
</evidence>
<sequence>MAPTVAGERASRPRTLPSFHTRVTLETEARKKCLWGRDTPGLTHPNLQSPSALPSPVSKEDQKGLALPGERLQVRLMNGSSRCNGTVEVWFRQSWEPACGALWDLRASEAVCRSLGCGRAEPLEQPALPTPALPTPALPPGAAAGNASWAPNTTWALAPTVQCSGPEWQLCKVVEHACSSDERPVQVTCAENLDLKLVGGGSPCEGRVEMLEHGQWGSVCDDTWDLDDAHVVCRQLSCGWAVQALPGLHFAPGHGRIHRDQVNCSGSETYLWDCLGLPGNGYCGHKEDAGVVCSEHQSWRLTGGADPCEGQVEVYFRGVWSTVCDSTWYEPEAKVLCRDLGCGTLARVPKGLPHSLSGKMYYSCEGGEPTLSECFWRFNNSNLCSQSQAARVLCSGARSLLNLSASEIPASGQPVTVESSVTVKMKDWESRELMLLIPCIVLGILLLVSLSFIAIILLRIKGKYALPAMVNHQHLPTTTPAGTTSYQEVPITIVKEEIPKLLIQVQAPPPEDTNSSSDSDYEHYDFSSQPPVALTTFYNSQRHRFTDEEVQQNRFQMPPLEEGLEEVHASQVPPANPEHCIADPRSRGPPHHPRSKSGSSTSSGEEYCNSPSSRLPPWNSQVFSSERNPLPGQPLNLELAGSQAAFPGPSADDSSSTSSGEWYQNFQPPPQLPSAEQFGCPGARGSLTPQPDFSSNEDYDDIGAA</sequence>
<evidence type="ECO:0000256" key="4">
    <source>
        <dbReference type="ARBA" id="ARBA00022692"/>
    </source>
</evidence>
<evidence type="ECO:0000256" key="6">
    <source>
        <dbReference type="ARBA" id="ARBA00022737"/>
    </source>
</evidence>
<dbReference type="GeneTree" id="ENSGT00940000161029"/>
<dbReference type="GO" id="GO:1900017">
    <property type="term" value="P:positive regulation of cytokine production involved in inflammatory response"/>
    <property type="evidence" value="ECO:0007669"/>
    <property type="project" value="Ensembl"/>
</dbReference>
<keyword evidence="7" id="KW-0130">Cell adhesion</keyword>
<dbReference type="FunFam" id="3.10.250.10:FF:000017">
    <property type="entry name" value="CD6 molecule"/>
    <property type="match status" value="1"/>
</dbReference>
<dbReference type="GO" id="GO:0042102">
    <property type="term" value="P:positive regulation of T cell proliferation"/>
    <property type="evidence" value="ECO:0007669"/>
    <property type="project" value="Ensembl"/>
</dbReference>
<dbReference type="PANTHER" id="PTHR19331:SF477">
    <property type="entry name" value="T-CELL DIFFERENTIATION ANTIGEN CD6"/>
    <property type="match status" value="1"/>
</dbReference>
<dbReference type="GO" id="GO:0042101">
    <property type="term" value="C:T cell receptor complex"/>
    <property type="evidence" value="ECO:0007669"/>
    <property type="project" value="Ensembl"/>
</dbReference>
<keyword evidence="10 14" id="KW-1015">Disulfide bond</keyword>
<dbReference type="PRINTS" id="PR00258">
    <property type="entry name" value="SPERACTRCPTR"/>
</dbReference>
<feature type="region of interest" description="Disordered" evidence="15">
    <location>
        <begin position="36"/>
        <end position="63"/>
    </location>
</feature>
<evidence type="ECO:0000256" key="1">
    <source>
        <dbReference type="ARBA" id="ARBA00004251"/>
    </source>
</evidence>
<proteinExistence type="predicted"/>
<feature type="compositionally biased region" description="Acidic residues" evidence="15">
    <location>
        <begin position="695"/>
        <end position="705"/>
    </location>
</feature>
<evidence type="ECO:0000256" key="10">
    <source>
        <dbReference type="ARBA" id="ARBA00023157"/>
    </source>
</evidence>
<dbReference type="GO" id="GO:0042802">
    <property type="term" value="F:identical protein binding"/>
    <property type="evidence" value="ECO:0007669"/>
    <property type="project" value="Ensembl"/>
</dbReference>
<name>A0A8C0CRL1_BALMU</name>
<keyword evidence="6" id="KW-0677">Repeat</keyword>
<comment type="function">
    <text evidence="12">Cell adhesion molecule that mediates cell-cell contacts and regulates T-cell responses via its interaction with ALCAM/CD166. Contributes to signaling cascades triggered by activation of the TCR/CD3 complex. Functions as a costimulatory molecule; promotes T-cell activation and proliferation. Contributes to the formation and maturation of the immunological synapse. Functions as a calcium-dependent pattern receptor that binds and aggregates both Gram-positive and Gram-negative bacteria. Binds both lipopolysaccharide (LPS) from Gram-negative bacteria and lipoteichoic acid from Gram-positive bacteria. LPS binding leads to the activation of signaling cascades and down-stream MAP kinases. Mediates activation of the inflammatory response and the secretion of pro-inflammatory cytokines in response to LPS.</text>
</comment>
<dbReference type="Ensembl" id="ENSBMST00010011287.1">
    <property type="protein sequence ID" value="ENSBMSP00010010153.1"/>
    <property type="gene ID" value="ENSBMSG00010007444.1"/>
</dbReference>
<evidence type="ECO:0000256" key="5">
    <source>
        <dbReference type="ARBA" id="ARBA00022729"/>
    </source>
</evidence>
<dbReference type="OMA" id="SEQICQD"/>
<dbReference type="SUPFAM" id="SSF56487">
    <property type="entry name" value="SRCR-like"/>
    <property type="match status" value="3"/>
</dbReference>
<evidence type="ECO:0000256" key="15">
    <source>
        <dbReference type="SAM" id="MobiDB-lite"/>
    </source>
</evidence>
<evidence type="ECO:0000256" key="8">
    <source>
        <dbReference type="ARBA" id="ARBA00022989"/>
    </source>
</evidence>
<evidence type="ECO:0000256" key="9">
    <source>
        <dbReference type="ARBA" id="ARBA00023136"/>
    </source>
</evidence>
<feature type="domain" description="SRCR" evidence="17">
    <location>
        <begin position="74"/>
        <end position="190"/>
    </location>
</feature>
<feature type="compositionally biased region" description="Polar residues" evidence="15">
    <location>
        <begin position="609"/>
        <end position="627"/>
    </location>
</feature>
<evidence type="ECO:0000256" key="7">
    <source>
        <dbReference type="ARBA" id="ARBA00022889"/>
    </source>
</evidence>
<dbReference type="Pfam" id="PF00530">
    <property type="entry name" value="SRCR"/>
    <property type="match status" value="3"/>
</dbReference>
<keyword evidence="4 16" id="KW-0812">Transmembrane</keyword>
<dbReference type="GO" id="GO:0002438">
    <property type="term" value="P:acute inflammatory response to antigenic stimulus"/>
    <property type="evidence" value="ECO:0007669"/>
    <property type="project" value="Ensembl"/>
</dbReference>
<feature type="region of interest" description="Disordered" evidence="15">
    <location>
        <begin position="564"/>
        <end position="705"/>
    </location>
</feature>
<evidence type="ECO:0000256" key="3">
    <source>
        <dbReference type="ARBA" id="ARBA00022553"/>
    </source>
</evidence>
<comment type="caution">
    <text evidence="14">Lacks conserved residue(s) required for the propagation of feature annotation.</text>
</comment>
<reference evidence="18" key="1">
    <citation type="submission" date="2023-09" db="UniProtKB">
        <authorList>
            <consortium name="Ensembl"/>
        </authorList>
    </citation>
    <scope>IDENTIFICATION</scope>
</reference>
<dbReference type="InterPro" id="IPR036772">
    <property type="entry name" value="SRCR-like_dom_sf"/>
</dbReference>
<dbReference type="PANTHER" id="PTHR19331">
    <property type="entry name" value="SCAVENGER RECEPTOR DOMAIN-CONTAINING"/>
    <property type="match status" value="1"/>
</dbReference>
<dbReference type="PROSITE" id="PS50287">
    <property type="entry name" value="SRCR_2"/>
    <property type="match status" value="3"/>
</dbReference>
<keyword evidence="8 16" id="KW-1133">Transmembrane helix</keyword>
<dbReference type="InterPro" id="IPR001190">
    <property type="entry name" value="SRCR"/>
</dbReference>
<feature type="compositionally biased region" description="Low complexity" evidence="15">
    <location>
        <begin position="650"/>
        <end position="659"/>
    </location>
</feature>
<evidence type="ECO:0000256" key="2">
    <source>
        <dbReference type="ARBA" id="ARBA00022475"/>
    </source>
</evidence>
<dbReference type="AlphaFoldDB" id="A0A8C0CRL1"/>
<feature type="disulfide bond" evidence="14">
    <location>
        <begin position="364"/>
        <end position="374"/>
    </location>
</feature>